<dbReference type="AlphaFoldDB" id="A0A8H6XK89"/>
<evidence type="ECO:0000313" key="3">
    <source>
        <dbReference type="EMBL" id="KAF7343140.1"/>
    </source>
</evidence>
<protein>
    <submittedName>
        <fullName evidence="3">Chitin synthase</fullName>
    </submittedName>
</protein>
<dbReference type="OrthoDB" id="73875at2759"/>
<keyword evidence="2" id="KW-0732">Signal</keyword>
<feature type="compositionally biased region" description="Acidic residues" evidence="1">
    <location>
        <begin position="434"/>
        <end position="447"/>
    </location>
</feature>
<feature type="compositionally biased region" description="Low complexity" evidence="1">
    <location>
        <begin position="402"/>
        <end position="423"/>
    </location>
</feature>
<reference evidence="3" key="1">
    <citation type="submission" date="2020-05" db="EMBL/GenBank/DDBJ databases">
        <title>Mycena genomes resolve the evolution of fungal bioluminescence.</title>
        <authorList>
            <person name="Tsai I.J."/>
        </authorList>
    </citation>
    <scope>NUCLEOTIDE SEQUENCE</scope>
    <source>
        <strain evidence="3">CCC161011</strain>
    </source>
</reference>
<feature type="region of interest" description="Disordered" evidence="1">
    <location>
        <begin position="379"/>
        <end position="461"/>
    </location>
</feature>
<sequence>MRISTVAFKLAVLSQSVGVLGLRGMAGAPYNGTTEPPMSIPSIGIHPPSATLSSSFPSNSTTGPTVSISSSGLSFVSSTLPSSSFSVTSTAIQRRAALPACLKTVELSCLNLAANCIDTVDSSTFNNLWGIKSCVAAATCYGVGDLITSVECQTGLTVTNTDQVSLDYTNIYAGIVGSCAFASGGCPITQQNYIDFYYGELTAINTANYPTSSDIVIALWNAITVWAAMGSTVPYLKSVGQTTTAPPIPSYTQIEWNPNPVPPSGAVSETFVKSTTTIVIAIPQTTTTVIIAGASITLAPGGTPVNGPLPSDVSISGAVTPTWNPNIIPPTSSWQFRRHLMLRHEISPPGDTNSNGDDWWLLLFGGVVGGLLPPDVGIPGGSTPTAAPPIDWTGAWTDPAPTSTSTTTTNSNSASSSASSSSSCPRPTTIYALSDDDENLDWEDDGTDPDRRRDTLVRRSGPRSITLPGCEISFKKGTAITNPNTVSLRAGTYYSLGLKAAGGVNTVLSSTNVASRPVGNGPNTVNQEHVFKLGYIRQYFEALVANNGITCAWIKNNVYNRAG</sequence>
<proteinExistence type="predicted"/>
<feature type="compositionally biased region" description="Basic and acidic residues" evidence="1">
    <location>
        <begin position="448"/>
        <end position="457"/>
    </location>
</feature>
<feature type="chain" id="PRO_5034477899" evidence="2">
    <location>
        <begin position="22"/>
        <end position="563"/>
    </location>
</feature>
<comment type="caution">
    <text evidence="3">The sequence shown here is derived from an EMBL/GenBank/DDBJ whole genome shotgun (WGS) entry which is preliminary data.</text>
</comment>
<dbReference type="Proteomes" id="UP000620124">
    <property type="component" value="Unassembled WGS sequence"/>
</dbReference>
<evidence type="ECO:0000256" key="1">
    <source>
        <dbReference type="SAM" id="MobiDB-lite"/>
    </source>
</evidence>
<keyword evidence="4" id="KW-1185">Reference proteome</keyword>
<feature type="signal peptide" evidence="2">
    <location>
        <begin position="1"/>
        <end position="21"/>
    </location>
</feature>
<evidence type="ECO:0000313" key="4">
    <source>
        <dbReference type="Proteomes" id="UP000620124"/>
    </source>
</evidence>
<accession>A0A8H6XK89</accession>
<evidence type="ECO:0000256" key="2">
    <source>
        <dbReference type="SAM" id="SignalP"/>
    </source>
</evidence>
<dbReference type="EMBL" id="JACAZI010000016">
    <property type="protein sequence ID" value="KAF7343140.1"/>
    <property type="molecule type" value="Genomic_DNA"/>
</dbReference>
<organism evidence="3 4">
    <name type="scientific">Mycena venus</name>
    <dbReference type="NCBI Taxonomy" id="2733690"/>
    <lineage>
        <taxon>Eukaryota</taxon>
        <taxon>Fungi</taxon>
        <taxon>Dikarya</taxon>
        <taxon>Basidiomycota</taxon>
        <taxon>Agaricomycotina</taxon>
        <taxon>Agaricomycetes</taxon>
        <taxon>Agaricomycetidae</taxon>
        <taxon>Agaricales</taxon>
        <taxon>Marasmiineae</taxon>
        <taxon>Mycenaceae</taxon>
        <taxon>Mycena</taxon>
    </lineage>
</organism>
<gene>
    <name evidence="3" type="ORF">MVEN_01744600</name>
</gene>
<name>A0A8H6XK89_9AGAR</name>